<name>A0A483KKM1_9ENTR</name>
<organism evidence="3">
    <name type="scientific">Klebsiella quasipneumoniae</name>
    <dbReference type="NCBI Taxonomy" id="1463165"/>
    <lineage>
        <taxon>Bacteria</taxon>
        <taxon>Pseudomonadati</taxon>
        <taxon>Pseudomonadota</taxon>
        <taxon>Gammaproteobacteria</taxon>
        <taxon>Enterobacterales</taxon>
        <taxon>Enterobacteriaceae</taxon>
        <taxon>Klebsiella/Raoultella group</taxon>
        <taxon>Klebsiella</taxon>
        <taxon>Klebsiella pneumoniae complex</taxon>
    </lineage>
</organism>
<dbReference type="AlphaFoldDB" id="A0A483KKM1"/>
<feature type="region of interest" description="Disordered" evidence="1">
    <location>
        <begin position="1"/>
        <end position="30"/>
    </location>
</feature>
<gene>
    <name evidence="3" type="ORF">ETE84_08995</name>
</gene>
<keyword evidence="2" id="KW-0472">Membrane</keyword>
<keyword evidence="2" id="KW-1133">Transmembrane helix</keyword>
<evidence type="ECO:0000256" key="1">
    <source>
        <dbReference type="SAM" id="MobiDB-lite"/>
    </source>
</evidence>
<sequence length="66" mass="7555">MFRRPGKAKAATRQTDEYDNENRFASPGSPLKRGLFLCPHGYSLTQLFIIILIIEIIIFIISDHYG</sequence>
<evidence type="ECO:0000313" key="3">
    <source>
        <dbReference type="EMBL" id="TCX63148.1"/>
    </source>
</evidence>
<evidence type="ECO:0000256" key="2">
    <source>
        <dbReference type="SAM" id="Phobius"/>
    </source>
</evidence>
<comment type="caution">
    <text evidence="3">The sequence shown here is derived from an EMBL/GenBank/DDBJ whole genome shotgun (WGS) entry which is preliminary data.</text>
</comment>
<reference evidence="3" key="1">
    <citation type="submission" date="2019-01" db="EMBL/GenBank/DDBJ databases">
        <authorList>
            <person name="Lista F."/>
            <person name="Anselmo A."/>
        </authorList>
    </citation>
    <scope>NUCLEOTIDE SEQUENCE</scope>
    <source>
        <strain evidence="3">8S</strain>
    </source>
</reference>
<keyword evidence="2" id="KW-0812">Transmembrane</keyword>
<protein>
    <submittedName>
        <fullName evidence="3">Uncharacterized protein</fullName>
    </submittedName>
</protein>
<feature type="transmembrane region" description="Helical" evidence="2">
    <location>
        <begin position="41"/>
        <end position="61"/>
    </location>
</feature>
<proteinExistence type="predicted"/>
<dbReference type="EMBL" id="SDCO01000004">
    <property type="protein sequence ID" value="TCX63148.1"/>
    <property type="molecule type" value="Genomic_DNA"/>
</dbReference>
<accession>A0A483KKM1</accession>